<reference evidence="2 3" key="1">
    <citation type="submission" date="2019-03" db="EMBL/GenBank/DDBJ databases">
        <title>Genomic Encyclopedia of Type Strains, Phase IV (KMG-V): Genome sequencing to study the core and pangenomes of soil and plant-associated prokaryotes.</title>
        <authorList>
            <person name="Whitman W."/>
        </authorList>
    </citation>
    <scope>NUCLEOTIDE SEQUENCE [LARGE SCALE GENOMIC DNA]</scope>
    <source>
        <strain evidence="2 3">FB403</strain>
    </source>
</reference>
<evidence type="ECO:0000313" key="3">
    <source>
        <dbReference type="Proteomes" id="UP000295021"/>
    </source>
</evidence>
<evidence type="ECO:0000313" key="1">
    <source>
        <dbReference type="EMBL" id="MBB3165781.1"/>
    </source>
</evidence>
<comment type="caution">
    <text evidence="2">The sequence shown here is derived from an EMBL/GenBank/DDBJ whole genome shotgun (WGS) entry which is preliminary data.</text>
</comment>
<dbReference type="EMBL" id="SMBI01000020">
    <property type="protein sequence ID" value="TCU15081.1"/>
    <property type="molecule type" value="Genomic_DNA"/>
</dbReference>
<evidence type="ECO:0000313" key="2">
    <source>
        <dbReference type="EMBL" id="TCU15081.1"/>
    </source>
</evidence>
<dbReference type="Proteomes" id="UP000542811">
    <property type="component" value="Unassembled WGS sequence"/>
</dbReference>
<organism evidence="2 3">
    <name type="scientific">Rhizobium laguerreae</name>
    <dbReference type="NCBI Taxonomy" id="1076926"/>
    <lineage>
        <taxon>Bacteria</taxon>
        <taxon>Pseudomonadati</taxon>
        <taxon>Pseudomonadota</taxon>
        <taxon>Alphaproteobacteria</taxon>
        <taxon>Hyphomicrobiales</taxon>
        <taxon>Rhizobiaceae</taxon>
        <taxon>Rhizobium/Agrobacterium group</taxon>
        <taxon>Rhizobium</taxon>
    </lineage>
</organism>
<dbReference type="Proteomes" id="UP000295021">
    <property type="component" value="Unassembled WGS sequence"/>
</dbReference>
<dbReference type="EMBL" id="JACHXX010000012">
    <property type="protein sequence ID" value="MBB3165781.1"/>
    <property type="molecule type" value="Genomic_DNA"/>
</dbReference>
<dbReference type="AlphaFoldDB" id="A0AAX2QDD8"/>
<name>A0AAX2QDD8_9HYPH</name>
<keyword evidence="4" id="KW-1185">Reference proteome</keyword>
<evidence type="ECO:0000313" key="4">
    <source>
        <dbReference type="Proteomes" id="UP000542811"/>
    </source>
</evidence>
<reference evidence="1 4" key="2">
    <citation type="submission" date="2020-08" db="EMBL/GenBank/DDBJ databases">
        <title>Genomic Encyclopedia of Type Strains, Phase III (KMG-III): the genomes of soil and plant-associated and newly described type strains.</title>
        <authorList>
            <person name="Whitman W."/>
        </authorList>
    </citation>
    <scope>NUCLEOTIDE SEQUENCE [LARGE SCALE GENOMIC DNA]</scope>
    <source>
        <strain evidence="1 4">CECT 8280</strain>
    </source>
</reference>
<protein>
    <submittedName>
        <fullName evidence="2">Uncharacterized protein</fullName>
    </submittedName>
</protein>
<sequence length="38" mass="4302">MLDVHVGAYDIATEIPPLRQKVVQLVDLKTMGPELPQW</sequence>
<accession>A0AAX2QDD8</accession>
<proteinExistence type="predicted"/>
<gene>
    <name evidence="2" type="ORF">EV131_12095</name>
    <name evidence="1" type="ORF">FHS25_006293</name>
</gene>